<dbReference type="InterPro" id="IPR036188">
    <property type="entry name" value="FAD/NAD-bd_sf"/>
</dbReference>
<evidence type="ECO:0000313" key="2">
    <source>
        <dbReference type="Proteomes" id="UP001253545"/>
    </source>
</evidence>
<name>A0ABU2ZRB2_9ALTE</name>
<organism evidence="1 2">
    <name type="scientific">Glaciecola petra</name>
    <dbReference type="NCBI Taxonomy" id="3075602"/>
    <lineage>
        <taxon>Bacteria</taxon>
        <taxon>Pseudomonadati</taxon>
        <taxon>Pseudomonadota</taxon>
        <taxon>Gammaproteobacteria</taxon>
        <taxon>Alteromonadales</taxon>
        <taxon>Alteromonadaceae</taxon>
        <taxon>Glaciecola</taxon>
    </lineage>
</organism>
<reference evidence="1 2" key="1">
    <citation type="submission" date="2023-09" db="EMBL/GenBank/DDBJ databases">
        <authorList>
            <person name="Rey-Velasco X."/>
        </authorList>
    </citation>
    <scope>NUCLEOTIDE SEQUENCE [LARGE SCALE GENOMIC DNA]</scope>
    <source>
        <strain evidence="1 2">P117</strain>
    </source>
</reference>
<accession>A0ABU2ZRB2</accession>
<dbReference type="SUPFAM" id="SSF51905">
    <property type="entry name" value="FAD/NAD(P)-binding domain"/>
    <property type="match status" value="1"/>
</dbReference>
<proteinExistence type="predicted"/>
<evidence type="ECO:0000313" key="1">
    <source>
        <dbReference type="EMBL" id="MDT0594578.1"/>
    </source>
</evidence>
<gene>
    <name evidence="1" type="ORF">RM552_06960</name>
</gene>
<dbReference type="Pfam" id="PF13450">
    <property type="entry name" value="NAD_binding_8"/>
    <property type="match status" value="1"/>
</dbReference>
<comment type="caution">
    <text evidence="1">The sequence shown here is derived from an EMBL/GenBank/DDBJ whole genome shotgun (WGS) entry which is preliminary data.</text>
</comment>
<dbReference type="Proteomes" id="UP001253545">
    <property type="component" value="Unassembled WGS sequence"/>
</dbReference>
<dbReference type="RefSeq" id="WP_311368045.1">
    <property type="nucleotide sequence ID" value="NZ_JAVRHX010000001.1"/>
</dbReference>
<keyword evidence="2" id="KW-1185">Reference proteome</keyword>
<dbReference type="EMBL" id="JAVRHX010000001">
    <property type="protein sequence ID" value="MDT0594578.1"/>
    <property type="molecule type" value="Genomic_DNA"/>
</dbReference>
<sequence length="479" mass="53485">MPIKPLADEISADYLIVGAGASGLAFADTLLHESDATMIIVDNRYKPGGHWNDAYPFVTLHQPSAFYGVNSKELSSGELDKVGLNKGLNELATGAEVQAYFENVMNDTLLPSGRVQYLPMCEFDGDKGIKHIPSGKHISVNYSKKRVDGTYYKTAIPATHTPQFKYADNTRLVPPNALPTLVPKAADTIDNYVILGGGKTAIDTCLWLLQNHVSAEQITWFMPRDGWLINRKNAQPTNAFFSDSIGNQACQFEAIAESTSIDDMFVRLEKKGVFMRLDTNVWPEMFHGATVSEDELSCLQAIKNVIRLGRVLNITESSIECVKGNIDAPSNAVFVDCTASAITNLEIEPVFQNDVIKLQTVRAYQPAFSAAFIAHIEVTYDDQDKKNQLTNVVPLPNTLEDWVELTYKNMMNQFFWGKEPGLKKWMINNRLDGFSRLVSQVKFYEISKLKILNRMRLAAKPAIGRLKAYREEIAKGKKV</sequence>
<dbReference type="Gene3D" id="3.50.50.60">
    <property type="entry name" value="FAD/NAD(P)-binding domain"/>
    <property type="match status" value="1"/>
</dbReference>
<protein>
    <submittedName>
        <fullName evidence="1">NAD(P)/FAD-dependent oxidoreductase</fullName>
    </submittedName>
</protein>